<evidence type="ECO:0000313" key="2">
    <source>
        <dbReference type="EMBL" id="ODQ44649.1"/>
    </source>
</evidence>
<evidence type="ECO:0000313" key="3">
    <source>
        <dbReference type="Proteomes" id="UP000094455"/>
    </source>
</evidence>
<reference evidence="2 3" key="1">
    <citation type="journal article" date="2016" name="Proc. Natl. Acad. Sci. U.S.A.">
        <title>Comparative genomics of biotechnologically important yeasts.</title>
        <authorList>
            <person name="Riley R."/>
            <person name="Haridas S."/>
            <person name="Wolfe K.H."/>
            <person name="Lopes M.R."/>
            <person name="Hittinger C.T."/>
            <person name="Goeker M."/>
            <person name="Salamov A.A."/>
            <person name="Wisecaver J.H."/>
            <person name="Long T.M."/>
            <person name="Calvey C.H."/>
            <person name="Aerts A.L."/>
            <person name="Barry K.W."/>
            <person name="Choi C."/>
            <person name="Clum A."/>
            <person name="Coughlan A.Y."/>
            <person name="Deshpande S."/>
            <person name="Douglass A.P."/>
            <person name="Hanson S.J."/>
            <person name="Klenk H.-P."/>
            <person name="LaButti K.M."/>
            <person name="Lapidus A."/>
            <person name="Lindquist E.A."/>
            <person name="Lipzen A.M."/>
            <person name="Meier-Kolthoff J.P."/>
            <person name="Ohm R.A."/>
            <person name="Otillar R.P."/>
            <person name="Pangilinan J.L."/>
            <person name="Peng Y."/>
            <person name="Rokas A."/>
            <person name="Rosa C.A."/>
            <person name="Scheuner C."/>
            <person name="Sibirny A.A."/>
            <person name="Slot J.C."/>
            <person name="Stielow J.B."/>
            <person name="Sun H."/>
            <person name="Kurtzman C.P."/>
            <person name="Blackwell M."/>
            <person name="Grigoriev I.V."/>
            <person name="Jeffries T.W."/>
        </authorList>
    </citation>
    <scope>NUCLEOTIDE SEQUENCE [LARGE SCALE GENOMIC DNA]</scope>
    <source>
        <strain evidence="2 3">NRRL Y-2026</strain>
    </source>
</reference>
<feature type="domain" description="NmrA-like" evidence="1">
    <location>
        <begin position="4"/>
        <end position="81"/>
    </location>
</feature>
<dbReference type="STRING" id="763406.A0A1E3NEV0"/>
<dbReference type="GO" id="GO:0004029">
    <property type="term" value="F:aldehyde dehydrogenase (NAD+) activity"/>
    <property type="evidence" value="ECO:0007669"/>
    <property type="project" value="TreeGrafter"/>
</dbReference>
<dbReference type="Pfam" id="PF05368">
    <property type="entry name" value="NmrA"/>
    <property type="match status" value="1"/>
</dbReference>
<dbReference type="EMBL" id="KV454006">
    <property type="protein sequence ID" value="ODQ44649.1"/>
    <property type="molecule type" value="Genomic_DNA"/>
</dbReference>
<dbReference type="GeneID" id="30181435"/>
<gene>
    <name evidence="2" type="ORF">PICMEDRAFT_74360</name>
</gene>
<protein>
    <recommendedName>
        <fullName evidence="1">NmrA-like domain-containing protein</fullName>
    </recommendedName>
</protein>
<dbReference type="Gene3D" id="3.40.50.720">
    <property type="entry name" value="NAD(P)-binding Rossmann-like Domain"/>
    <property type="match status" value="1"/>
</dbReference>
<dbReference type="OrthoDB" id="10262413at2759"/>
<accession>A0A1E3NEV0</accession>
<dbReference type="PANTHER" id="PTHR48079:SF6">
    <property type="entry name" value="NAD(P)-BINDING DOMAIN-CONTAINING PROTEIN-RELATED"/>
    <property type="match status" value="1"/>
</dbReference>
<dbReference type="RefSeq" id="XP_019015762.1">
    <property type="nucleotide sequence ID" value="XM_019164748.1"/>
</dbReference>
<name>A0A1E3NEV0_9ASCO</name>
<dbReference type="SUPFAM" id="SSF51735">
    <property type="entry name" value="NAD(P)-binding Rossmann-fold domains"/>
    <property type="match status" value="1"/>
</dbReference>
<dbReference type="InterPro" id="IPR051783">
    <property type="entry name" value="NAD(P)-dependent_oxidoreduct"/>
</dbReference>
<keyword evidence="3" id="KW-1185">Reference proteome</keyword>
<organism evidence="2 3">
    <name type="scientific">Pichia membranifaciens NRRL Y-2026</name>
    <dbReference type="NCBI Taxonomy" id="763406"/>
    <lineage>
        <taxon>Eukaryota</taxon>
        <taxon>Fungi</taxon>
        <taxon>Dikarya</taxon>
        <taxon>Ascomycota</taxon>
        <taxon>Saccharomycotina</taxon>
        <taxon>Pichiomycetes</taxon>
        <taxon>Pichiales</taxon>
        <taxon>Pichiaceae</taxon>
        <taxon>Pichia</taxon>
    </lineage>
</organism>
<evidence type="ECO:0000259" key="1">
    <source>
        <dbReference type="Pfam" id="PF05368"/>
    </source>
</evidence>
<dbReference type="Proteomes" id="UP000094455">
    <property type="component" value="Unassembled WGS sequence"/>
</dbReference>
<dbReference type="GO" id="GO:0005737">
    <property type="term" value="C:cytoplasm"/>
    <property type="evidence" value="ECO:0007669"/>
    <property type="project" value="TreeGrafter"/>
</dbReference>
<dbReference type="AlphaFoldDB" id="A0A1E3NEV0"/>
<dbReference type="InterPro" id="IPR008030">
    <property type="entry name" value="NmrA-like"/>
</dbReference>
<dbReference type="PANTHER" id="PTHR48079">
    <property type="entry name" value="PROTEIN YEEZ"/>
    <property type="match status" value="1"/>
</dbReference>
<sequence length="344" mass="38811">MYEKKLFITGATGYIGGEILHQILQSFPTFEVTALVRSVEKGELIEKRTERKVKTVIGSLDSLDLIRKETELSDVVINTASNNHLASLEVIKSVLSKKTSETLFIQISGTGVITDSMDPEKYTPDKVYDDVKDIEEINSLDDSQPHRQADKLTLSIEETNPQFVKTAIVSPPTIFGISNGYDRKYSIQVPLLAIETVKVGYSFTVFKGDTRWSHVHIYDVGSLYVSIIKKFIEKEDFRSGHFGYYFTNDGTDFTWKEITTRVVEALYSRKLIKSKEIRELSPKEVDEIFHLPPLFWGANARTKAEAGRLLGWIPVKSTDSDFLSAIDTSIEYLEKHGLLGPGNQ</sequence>
<dbReference type="InterPro" id="IPR036291">
    <property type="entry name" value="NAD(P)-bd_dom_sf"/>
</dbReference>
<proteinExistence type="predicted"/>